<dbReference type="Gene3D" id="3.40.5.80">
    <property type="match status" value="1"/>
</dbReference>
<dbReference type="STRING" id="1328313.DS2_10437"/>
<dbReference type="Proteomes" id="UP000019276">
    <property type="component" value="Unassembled WGS sequence"/>
</dbReference>
<protein>
    <submittedName>
        <fullName evidence="3">Rho termination factor domain protein</fullName>
    </submittedName>
</protein>
<gene>
    <name evidence="3" type="ORF">DS2_10437</name>
</gene>
<evidence type="ECO:0000313" key="4">
    <source>
        <dbReference type="Proteomes" id="UP000019276"/>
    </source>
</evidence>
<dbReference type="EMBL" id="ARZY01000018">
    <property type="protein sequence ID" value="EWH09859.1"/>
    <property type="molecule type" value="Genomic_DNA"/>
</dbReference>
<feature type="domain" description="Mu-like prophage FluMu N-terminal" evidence="2">
    <location>
        <begin position="5"/>
        <end position="55"/>
    </location>
</feature>
<dbReference type="Pfam" id="PF17891">
    <property type="entry name" value="FluMu_N"/>
    <property type="match status" value="1"/>
</dbReference>
<dbReference type="OrthoDB" id="6289755at2"/>
<dbReference type="AlphaFoldDB" id="W7QAL9"/>
<evidence type="ECO:0000259" key="2">
    <source>
        <dbReference type="Pfam" id="PF17891"/>
    </source>
</evidence>
<dbReference type="InterPro" id="IPR041227">
    <property type="entry name" value="FluMu_N"/>
</dbReference>
<organism evidence="3 4">
    <name type="scientific">Catenovulum agarivorans DS-2</name>
    <dbReference type="NCBI Taxonomy" id="1328313"/>
    <lineage>
        <taxon>Bacteria</taxon>
        <taxon>Pseudomonadati</taxon>
        <taxon>Pseudomonadota</taxon>
        <taxon>Gammaproteobacteria</taxon>
        <taxon>Alteromonadales</taxon>
        <taxon>Alteromonadaceae</taxon>
        <taxon>Catenovulum</taxon>
    </lineage>
</organism>
<sequence length="85" mass="9078">MAKKIIVISGAHAGYRRAGVKLNQGRNEFDESWFSAQQLAQLKADEKLSVSEVEDKPDSSTDTSGKLDANPSPTGVTGKSKAKAE</sequence>
<dbReference type="SUPFAM" id="SSF160059">
    <property type="entry name" value="PriA/YqbF domain"/>
    <property type="match status" value="1"/>
</dbReference>
<feature type="compositionally biased region" description="Basic and acidic residues" evidence="1">
    <location>
        <begin position="46"/>
        <end position="59"/>
    </location>
</feature>
<accession>W7QAL9</accession>
<dbReference type="RefSeq" id="WP_035014707.1">
    <property type="nucleotide sequence ID" value="NZ_ARZY01000018.1"/>
</dbReference>
<evidence type="ECO:0000313" key="3">
    <source>
        <dbReference type="EMBL" id="EWH09859.1"/>
    </source>
</evidence>
<reference evidence="3 4" key="1">
    <citation type="journal article" date="2014" name="Genome Announc.">
        <title>Draft Genome Sequence of the Agar-Degrading Bacterium Catenovulum sp. Strain DS-2, Isolated from Intestines of Haliotis diversicolor.</title>
        <authorList>
            <person name="Shan D."/>
            <person name="Li X."/>
            <person name="Gu Z."/>
            <person name="Wei G."/>
            <person name="Gao Z."/>
            <person name="Shao Z."/>
        </authorList>
    </citation>
    <scope>NUCLEOTIDE SEQUENCE [LARGE SCALE GENOMIC DNA]</scope>
    <source>
        <strain evidence="3 4">DS-2</strain>
    </source>
</reference>
<comment type="caution">
    <text evidence="3">The sequence shown here is derived from an EMBL/GenBank/DDBJ whole genome shotgun (WGS) entry which is preliminary data.</text>
</comment>
<evidence type="ECO:0000256" key="1">
    <source>
        <dbReference type="SAM" id="MobiDB-lite"/>
    </source>
</evidence>
<feature type="region of interest" description="Disordered" evidence="1">
    <location>
        <begin position="46"/>
        <end position="85"/>
    </location>
</feature>
<name>W7QAL9_9ALTE</name>
<keyword evidence="4" id="KW-1185">Reference proteome</keyword>
<proteinExistence type="predicted"/>